<keyword evidence="4" id="KW-0238">DNA-binding</keyword>
<evidence type="ECO:0000259" key="5">
    <source>
        <dbReference type="SMART" id="SM00470"/>
    </source>
</evidence>
<keyword evidence="3" id="KW-0159">Chromosome partition</keyword>
<dbReference type="GO" id="GO:0003677">
    <property type="term" value="F:DNA binding"/>
    <property type="evidence" value="ECO:0007669"/>
    <property type="project" value="UniProtKB-KW"/>
</dbReference>
<comment type="subcellular location">
    <subcellularLocation>
        <location evidence="1">Cytoplasm</location>
        <location evidence="1">Nucleoid</location>
    </subcellularLocation>
</comment>
<dbReference type="GO" id="GO:0009295">
    <property type="term" value="C:nucleoid"/>
    <property type="evidence" value="ECO:0007669"/>
    <property type="project" value="UniProtKB-SubCell"/>
</dbReference>
<dbReference type="FunFam" id="1.10.10.2830:FF:000001">
    <property type="entry name" value="Chromosome partitioning protein ParB"/>
    <property type="match status" value="1"/>
</dbReference>
<organism evidence="6 7">
    <name type="scientific">Megamonas hypermegale</name>
    <dbReference type="NCBI Taxonomy" id="158847"/>
    <lineage>
        <taxon>Bacteria</taxon>
        <taxon>Bacillati</taxon>
        <taxon>Bacillota</taxon>
        <taxon>Negativicutes</taxon>
        <taxon>Selenomonadales</taxon>
        <taxon>Selenomonadaceae</taxon>
        <taxon>Megamonas</taxon>
    </lineage>
</organism>
<dbReference type="Pfam" id="PF02195">
    <property type="entry name" value="ParB_N"/>
    <property type="match status" value="1"/>
</dbReference>
<dbReference type="Pfam" id="PF17762">
    <property type="entry name" value="HTH_ParB"/>
    <property type="match status" value="1"/>
</dbReference>
<evidence type="ECO:0000256" key="4">
    <source>
        <dbReference type="ARBA" id="ARBA00023125"/>
    </source>
</evidence>
<evidence type="ECO:0000256" key="1">
    <source>
        <dbReference type="ARBA" id="ARBA00004453"/>
    </source>
</evidence>
<dbReference type="InterPro" id="IPR004437">
    <property type="entry name" value="ParB/RepB/Spo0J"/>
</dbReference>
<evidence type="ECO:0000256" key="2">
    <source>
        <dbReference type="ARBA" id="ARBA00006295"/>
    </source>
</evidence>
<dbReference type="GO" id="GO:0045881">
    <property type="term" value="P:positive regulation of sporulation resulting in formation of a cellular spore"/>
    <property type="evidence" value="ECO:0007669"/>
    <property type="project" value="TreeGrafter"/>
</dbReference>
<comment type="similarity">
    <text evidence="2">Belongs to the ParB family.</text>
</comment>
<dbReference type="Gene3D" id="1.10.10.2830">
    <property type="match status" value="1"/>
</dbReference>
<protein>
    <submittedName>
        <fullName evidence="6">Probable chromosome-partitioning protein parB</fullName>
    </submittedName>
</protein>
<dbReference type="InterPro" id="IPR050336">
    <property type="entry name" value="Chromosome_partition/occlusion"/>
</dbReference>
<evidence type="ECO:0000256" key="3">
    <source>
        <dbReference type="ARBA" id="ARBA00022829"/>
    </source>
</evidence>
<dbReference type="CDD" id="cd16393">
    <property type="entry name" value="SPO0J_N"/>
    <property type="match status" value="1"/>
</dbReference>
<dbReference type="GeneID" id="62779849"/>
<dbReference type="InterPro" id="IPR003115">
    <property type="entry name" value="ParB_N"/>
</dbReference>
<accession>A0A378P268</accession>
<dbReference type="PANTHER" id="PTHR33375">
    <property type="entry name" value="CHROMOSOME-PARTITIONING PROTEIN PARB-RELATED"/>
    <property type="match status" value="1"/>
</dbReference>
<evidence type="ECO:0000313" key="7">
    <source>
        <dbReference type="Proteomes" id="UP000255234"/>
    </source>
</evidence>
<sequence>MEFLNIDEILPNPFQPRKEFDMEQLAQLAKSIKEYGIIEPLIVRINDNDEFELIAGERRLRAAKMAGLDKVPIILKDYDDDKVAQIALIENLQRSNLNVIEEANAYQLLLHKFNLKQEEVAQKVGKSRSHIANFVRLLNLAKEVQCLLQDNKLNMGQAKPLLAIEDEKLQVKLANLIIERELSARKAEALVKKVLAGDNVIEQIEQVKEAKMYLNDVQERLKQILGTNVNIKQGKKKSRIEIEFYNDDDLARLVELLMEKQESPQMNKSRIIKDFNI</sequence>
<dbReference type="NCBIfam" id="TIGR00180">
    <property type="entry name" value="parB_part"/>
    <property type="match status" value="1"/>
</dbReference>
<proteinExistence type="inferred from homology"/>
<dbReference type="SUPFAM" id="SSF110849">
    <property type="entry name" value="ParB/Sulfiredoxin"/>
    <property type="match status" value="1"/>
</dbReference>
<dbReference type="RefSeq" id="WP_008539275.1">
    <property type="nucleotide sequence ID" value="NZ_UGPP01000001.1"/>
</dbReference>
<reference evidence="6 7" key="1">
    <citation type="submission" date="2018-06" db="EMBL/GenBank/DDBJ databases">
        <authorList>
            <consortium name="Pathogen Informatics"/>
            <person name="Doyle S."/>
        </authorList>
    </citation>
    <scope>NUCLEOTIDE SEQUENCE [LARGE SCALE GENOMIC DNA]</scope>
    <source>
        <strain evidence="6 7">NCTC10571</strain>
    </source>
</reference>
<dbReference type="SMART" id="SM00470">
    <property type="entry name" value="ParB"/>
    <property type="match status" value="1"/>
</dbReference>
<dbReference type="PANTHER" id="PTHR33375:SF1">
    <property type="entry name" value="CHROMOSOME-PARTITIONING PROTEIN PARB-RELATED"/>
    <property type="match status" value="1"/>
</dbReference>
<dbReference type="GO" id="GO:0005694">
    <property type="term" value="C:chromosome"/>
    <property type="evidence" value="ECO:0007669"/>
    <property type="project" value="TreeGrafter"/>
</dbReference>
<dbReference type="InterPro" id="IPR036086">
    <property type="entry name" value="ParB/Sulfiredoxin_sf"/>
</dbReference>
<gene>
    <name evidence="6" type="primary">parB</name>
    <name evidence="6" type="ORF">NCTC10571_02562</name>
</gene>
<dbReference type="InterPro" id="IPR041468">
    <property type="entry name" value="HTH_ParB/Spo0J"/>
</dbReference>
<feature type="domain" description="ParB-like N-terminal" evidence="5">
    <location>
        <begin position="2"/>
        <end position="92"/>
    </location>
</feature>
<dbReference type="Proteomes" id="UP000255234">
    <property type="component" value="Unassembled WGS sequence"/>
</dbReference>
<dbReference type="AlphaFoldDB" id="A0A378P268"/>
<name>A0A378P268_9FIRM</name>
<evidence type="ECO:0000313" key="6">
    <source>
        <dbReference type="EMBL" id="STY72368.1"/>
    </source>
</evidence>
<dbReference type="FunFam" id="3.90.1530.30:FF:000001">
    <property type="entry name" value="Chromosome partitioning protein ParB"/>
    <property type="match status" value="1"/>
</dbReference>
<dbReference type="EMBL" id="UGPP01000001">
    <property type="protein sequence ID" value="STY72368.1"/>
    <property type="molecule type" value="Genomic_DNA"/>
</dbReference>
<dbReference type="Gene3D" id="3.90.1530.30">
    <property type="match status" value="1"/>
</dbReference>
<dbReference type="GO" id="GO:0007059">
    <property type="term" value="P:chromosome segregation"/>
    <property type="evidence" value="ECO:0007669"/>
    <property type="project" value="UniProtKB-KW"/>
</dbReference>